<name>A0ABZ3ITF0_9FIRM</name>
<evidence type="ECO:0000313" key="2">
    <source>
        <dbReference type="Proteomes" id="UP000216752"/>
    </source>
</evidence>
<keyword evidence="2" id="KW-1185">Reference proteome</keyword>
<accession>A0ABZ3ITF0</accession>
<reference evidence="1" key="1">
    <citation type="submission" date="2024-05" db="EMBL/GenBank/DDBJ databases">
        <title>Isolation and characterization of Sporomusa carbonis sp. nov., a carboxydotrophic hydrogenogen in the genus of Sporomusa isolated from a charcoal burning pile.</title>
        <authorList>
            <person name="Boeer T."/>
            <person name="Rosenbaum F."/>
            <person name="Eysell L."/>
            <person name="Mueller V."/>
            <person name="Daniel R."/>
            <person name="Poehlein A."/>
        </authorList>
    </citation>
    <scope>NUCLEOTIDE SEQUENCE [LARGE SCALE GENOMIC DNA]</scope>
    <source>
        <strain evidence="1">DSM 10669</strain>
    </source>
</reference>
<protein>
    <submittedName>
        <fullName evidence="1">Uncharacterized protein</fullName>
    </submittedName>
</protein>
<dbReference type="Proteomes" id="UP000216752">
    <property type="component" value="Chromosome"/>
</dbReference>
<sequence>MSKVSTSNTEELLSAMTRYLGEFPGDTICVRQIWYEGLGGCGVPNTEEMDAVRAVMDSLENWKPVGNVRYEKYGAQYSFKRVR</sequence>
<dbReference type="EMBL" id="CP155573">
    <property type="protein sequence ID" value="XFO68976.1"/>
    <property type="molecule type" value="Genomic_DNA"/>
</dbReference>
<proteinExistence type="predicted"/>
<evidence type="ECO:0000313" key="1">
    <source>
        <dbReference type="EMBL" id="XFO68976.1"/>
    </source>
</evidence>
<organism evidence="1 2">
    <name type="scientific">Sporomusa silvacetica DSM 10669</name>
    <dbReference type="NCBI Taxonomy" id="1123289"/>
    <lineage>
        <taxon>Bacteria</taxon>
        <taxon>Bacillati</taxon>
        <taxon>Bacillota</taxon>
        <taxon>Negativicutes</taxon>
        <taxon>Selenomonadales</taxon>
        <taxon>Sporomusaceae</taxon>
        <taxon>Sporomusa</taxon>
    </lineage>
</organism>
<dbReference type="RefSeq" id="WP_094603120.1">
    <property type="nucleotide sequence ID" value="NZ_CP155573.1"/>
</dbReference>
<gene>
    <name evidence="1" type="ORF">SPSIL_052040</name>
</gene>